<dbReference type="GO" id="GO:0003676">
    <property type="term" value="F:nucleic acid binding"/>
    <property type="evidence" value="ECO:0007669"/>
    <property type="project" value="InterPro"/>
</dbReference>
<dbReference type="InterPro" id="IPR001584">
    <property type="entry name" value="Integrase_cat-core"/>
</dbReference>
<accession>A0A2I0I0S3</accession>
<dbReference type="InterPro" id="IPR036397">
    <property type="entry name" value="RNaseH_sf"/>
</dbReference>
<feature type="non-terminal residue" evidence="2">
    <location>
        <position position="306"/>
    </location>
</feature>
<keyword evidence="3" id="KW-1185">Reference proteome</keyword>
<sequence length="306" mass="34968">MTDAEWNVLDRKGMSVICLSLSRNVAFHTTKEKTTKGILQVLADMYEKPLAANKVHLMRQLFNLKMSESTVVVEHLNEFNLITLRGVRHILGLKRNLISGGQLDDEGYDLSFGSSSWKIIKGAMVVAEKRVSFSKAGRTLKEQKLELVYSDLWGLAPVTFLGGASYYMTFIDDSTRKVWVYFFKRKSDAFDAFRKWKALVENETGLKVKCLRSYNGGEYELDEFKEYCAVNDIRMEKTVRGTPQQNGIVERMNRTLNECARCMRLKFELPKTFWADAVNTAAFLTNRGPLVPLDNGIPEEAWSDKE</sequence>
<protein>
    <recommendedName>
        <fullName evidence="1">Integrase catalytic domain-containing protein</fullName>
    </recommendedName>
</protein>
<dbReference type="AlphaFoldDB" id="A0A2I0I0S3"/>
<evidence type="ECO:0000259" key="1">
    <source>
        <dbReference type="PROSITE" id="PS50994"/>
    </source>
</evidence>
<dbReference type="Gene3D" id="3.30.420.10">
    <property type="entry name" value="Ribonuclease H-like superfamily/Ribonuclease H"/>
    <property type="match status" value="1"/>
</dbReference>
<comment type="caution">
    <text evidence="2">The sequence shown here is derived from an EMBL/GenBank/DDBJ whole genome shotgun (WGS) entry which is preliminary data.</text>
</comment>
<evidence type="ECO:0000313" key="3">
    <source>
        <dbReference type="Proteomes" id="UP000233551"/>
    </source>
</evidence>
<dbReference type="Proteomes" id="UP000233551">
    <property type="component" value="Unassembled WGS sequence"/>
</dbReference>
<dbReference type="PANTHER" id="PTHR42648:SF28">
    <property type="entry name" value="TRANSPOSON-ENCODED PROTEIN WITH RIBONUCLEASE H-LIKE AND RETROVIRUS ZINC FINGER-LIKE DOMAINS"/>
    <property type="match status" value="1"/>
</dbReference>
<dbReference type="STRING" id="22663.A0A2I0I0S3"/>
<feature type="domain" description="Integrase catalytic" evidence="1">
    <location>
        <begin position="140"/>
        <end position="306"/>
    </location>
</feature>
<evidence type="ECO:0000313" key="2">
    <source>
        <dbReference type="EMBL" id="PKI37579.1"/>
    </source>
</evidence>
<dbReference type="InterPro" id="IPR012337">
    <property type="entry name" value="RNaseH-like_sf"/>
</dbReference>
<dbReference type="InterPro" id="IPR039537">
    <property type="entry name" value="Retrotran_Ty1/copia-like"/>
</dbReference>
<reference evidence="2 3" key="1">
    <citation type="submission" date="2017-11" db="EMBL/GenBank/DDBJ databases">
        <title>De-novo sequencing of pomegranate (Punica granatum L.) genome.</title>
        <authorList>
            <person name="Akparov Z."/>
            <person name="Amiraslanov A."/>
            <person name="Hajiyeva S."/>
            <person name="Abbasov M."/>
            <person name="Kaur K."/>
            <person name="Hamwieh A."/>
            <person name="Solovyev V."/>
            <person name="Salamov A."/>
            <person name="Braich B."/>
            <person name="Kosarev P."/>
            <person name="Mahmoud A."/>
            <person name="Hajiyev E."/>
            <person name="Babayeva S."/>
            <person name="Izzatullayeva V."/>
            <person name="Mammadov A."/>
            <person name="Mammadov A."/>
            <person name="Sharifova S."/>
            <person name="Ojaghi J."/>
            <person name="Eynullazada K."/>
            <person name="Bayramov B."/>
            <person name="Abdulazimova A."/>
            <person name="Shahmuradov I."/>
        </authorList>
    </citation>
    <scope>NUCLEOTIDE SEQUENCE [LARGE SCALE GENOMIC DNA]</scope>
    <source>
        <strain evidence="3">cv. AG2017</strain>
        <tissue evidence="2">Leaf</tissue>
    </source>
</reference>
<dbReference type="GO" id="GO:0015074">
    <property type="term" value="P:DNA integration"/>
    <property type="evidence" value="ECO:0007669"/>
    <property type="project" value="InterPro"/>
</dbReference>
<gene>
    <name evidence="2" type="ORF">CRG98_042003</name>
</gene>
<organism evidence="2 3">
    <name type="scientific">Punica granatum</name>
    <name type="common">Pomegranate</name>
    <dbReference type="NCBI Taxonomy" id="22663"/>
    <lineage>
        <taxon>Eukaryota</taxon>
        <taxon>Viridiplantae</taxon>
        <taxon>Streptophyta</taxon>
        <taxon>Embryophyta</taxon>
        <taxon>Tracheophyta</taxon>
        <taxon>Spermatophyta</taxon>
        <taxon>Magnoliopsida</taxon>
        <taxon>eudicotyledons</taxon>
        <taxon>Gunneridae</taxon>
        <taxon>Pentapetalae</taxon>
        <taxon>rosids</taxon>
        <taxon>malvids</taxon>
        <taxon>Myrtales</taxon>
        <taxon>Lythraceae</taxon>
        <taxon>Punica</taxon>
    </lineage>
</organism>
<dbReference type="PROSITE" id="PS50994">
    <property type="entry name" value="INTEGRASE"/>
    <property type="match status" value="1"/>
</dbReference>
<proteinExistence type="predicted"/>
<dbReference type="Pfam" id="PF14223">
    <property type="entry name" value="Retrotran_gag_2"/>
    <property type="match status" value="1"/>
</dbReference>
<name>A0A2I0I0S3_PUNGR</name>
<dbReference type="EMBL" id="PGOL01004346">
    <property type="protein sequence ID" value="PKI37579.1"/>
    <property type="molecule type" value="Genomic_DNA"/>
</dbReference>
<dbReference type="SUPFAM" id="SSF53098">
    <property type="entry name" value="Ribonuclease H-like"/>
    <property type="match status" value="1"/>
</dbReference>
<dbReference type="PANTHER" id="PTHR42648">
    <property type="entry name" value="TRANSPOSASE, PUTATIVE-RELATED"/>
    <property type="match status" value="1"/>
</dbReference>